<reference evidence="9 10" key="1">
    <citation type="submission" date="2019-09" db="EMBL/GenBank/DDBJ databases">
        <title>Phylogeny of genus Pseudoclavibacter and closely related genus.</title>
        <authorList>
            <person name="Li Y."/>
        </authorList>
    </citation>
    <scope>NUCLEOTIDE SEQUENCE [LARGE SCALE GENOMIC DNA]</scope>
    <source>
        <strain evidence="9 10">KCTC 13959</strain>
    </source>
</reference>
<feature type="transmembrane region" description="Helical" evidence="7">
    <location>
        <begin position="642"/>
        <end position="661"/>
    </location>
</feature>
<name>A0A7J5B7P1_9MICO</name>
<evidence type="ECO:0000313" key="9">
    <source>
        <dbReference type="EMBL" id="KAB1641144.1"/>
    </source>
</evidence>
<dbReference type="PANTHER" id="PTHR33406">
    <property type="entry name" value="MEMBRANE PROTEIN MJ1562-RELATED"/>
    <property type="match status" value="1"/>
</dbReference>
<keyword evidence="5 7" id="KW-0472">Membrane</keyword>
<comment type="caution">
    <text evidence="9">The sequence shown here is derived from an EMBL/GenBank/DDBJ whole genome shotgun (WGS) entry which is preliminary data.</text>
</comment>
<gene>
    <name evidence="9" type="ORF">F8O05_12990</name>
</gene>
<evidence type="ECO:0000256" key="1">
    <source>
        <dbReference type="ARBA" id="ARBA00004651"/>
    </source>
</evidence>
<feature type="transmembrane region" description="Helical" evidence="7">
    <location>
        <begin position="614"/>
        <end position="636"/>
    </location>
</feature>
<feature type="transmembrane region" description="Helical" evidence="7">
    <location>
        <begin position="212"/>
        <end position="231"/>
    </location>
</feature>
<sequence length="965" mass="101235">MLITWLAVFVATLGLGLGLGGEMKEDFEIPGTESQEALDRLGEVFPEVAGASAQIVLEAESGTIEDRRQAIADVSEQLNEVGHVAQALDPFSEYATGSLSDDGRAAIISVQFDTNVMSDLVDDKEEVAQIAQSLEADGLRVEFGGQLYQDIEYGVTITEAIGVLFAAIVLIVTFGSVVAAGLPLASAIIAVGVTMGALLFVTRFITVSSASPLLAVMIGIAVGIDYALFILSRHRNQLAWGEDVEESAATAVGTSGSAVTFAAATVMVALLGLLIVGIPFLSVMGVAAAAGVFMALLASLTLLPALLAFAGERLRPKPGSRALKRETGRNERPTMGRRWVRAVLKAPIVFVILVIAGLGALALPALHMETSLPSGRSEAVGATARDSYDIITNHFGEGANGPMVVMLDITQVENETMMDDLAAISDLVADTPGVQSAGSAIPNITVDSAIIQVVPTTGPDDPATLDTVTALRELAPQIKADYGAVSSVTGATAVQIDITDRLNNALLPFAGVVVGLSFILLMMVFRSVLVPLKAALSFLLSAFAAFGIVVLIFQDGILGEFMGIVPGPIIAFLPIILLAIVFGLAMDYEVFLVSGMREAHVRGAKARDAIEDGFANAARVVTAAALIMFFVFIAFVPEGAGVIKVIALGLAAGIAFDAFLVRMTLVPALMALFGEHAWTLPKWLDRILPDLDIEGEALREYRERAAWAKEHHAAIALEDLRVGDGSASPVTCDVIAGGMLFVRGDLASRRLLEATLAGRIDPASGRAQILGRTVPGDGGALISQVALCNLDSLSDRERELTLGQLLGRHGAYGRTTAREEIPPAEIRIVLEELNAALRAIGHPGGLRESSRLDALDAVARSVALAGVSIVEIPQLLVIDFGAVAHGQAGAPLVTSVVRAVSRLINRDITLVVGLDSSVVLDTAESDLSDLRRRITVVELRTESLPQHAGDTSPLGHSLFGKDARA</sequence>
<evidence type="ECO:0000256" key="7">
    <source>
        <dbReference type="SAM" id="Phobius"/>
    </source>
</evidence>
<feature type="transmembrane region" description="Helical" evidence="7">
    <location>
        <begin position="258"/>
        <end position="281"/>
    </location>
</feature>
<feature type="transmembrane region" description="Helical" evidence="7">
    <location>
        <begin position="187"/>
        <end position="206"/>
    </location>
</feature>
<organism evidence="9 10">
    <name type="scientific">Gulosibacter chungangensis</name>
    <dbReference type="NCBI Taxonomy" id="979746"/>
    <lineage>
        <taxon>Bacteria</taxon>
        <taxon>Bacillati</taxon>
        <taxon>Actinomycetota</taxon>
        <taxon>Actinomycetes</taxon>
        <taxon>Micrococcales</taxon>
        <taxon>Microbacteriaceae</taxon>
        <taxon>Gulosibacter</taxon>
    </lineage>
</organism>
<dbReference type="Pfam" id="PF03176">
    <property type="entry name" value="MMPL"/>
    <property type="match status" value="2"/>
</dbReference>
<feature type="region of interest" description="Disordered" evidence="6">
    <location>
        <begin position="945"/>
        <end position="965"/>
    </location>
</feature>
<evidence type="ECO:0000256" key="3">
    <source>
        <dbReference type="ARBA" id="ARBA00022692"/>
    </source>
</evidence>
<dbReference type="InterPro" id="IPR004869">
    <property type="entry name" value="MMPL_dom"/>
</dbReference>
<feature type="domain" description="SSD" evidence="8">
    <location>
        <begin position="162"/>
        <end position="309"/>
    </location>
</feature>
<dbReference type="SUPFAM" id="SSF82866">
    <property type="entry name" value="Multidrug efflux transporter AcrB transmembrane domain"/>
    <property type="match status" value="2"/>
</dbReference>
<comment type="subcellular location">
    <subcellularLocation>
        <location evidence="1">Cell membrane</location>
        <topology evidence="1">Multi-pass membrane protein</topology>
    </subcellularLocation>
</comment>
<feature type="transmembrane region" description="Helical" evidence="7">
    <location>
        <begin position="287"/>
        <end position="311"/>
    </location>
</feature>
<accession>A0A7J5B7P1</accession>
<keyword evidence="3 7" id="KW-0812">Transmembrane</keyword>
<dbReference type="InterPro" id="IPR000731">
    <property type="entry name" value="SSD"/>
</dbReference>
<dbReference type="AlphaFoldDB" id="A0A7J5B7P1"/>
<feature type="transmembrane region" description="Helical" evidence="7">
    <location>
        <begin position="537"/>
        <end position="557"/>
    </location>
</feature>
<feature type="transmembrane region" description="Helical" evidence="7">
    <location>
        <begin position="569"/>
        <end position="593"/>
    </location>
</feature>
<evidence type="ECO:0000259" key="8">
    <source>
        <dbReference type="PROSITE" id="PS50156"/>
    </source>
</evidence>
<dbReference type="PROSITE" id="PS50156">
    <property type="entry name" value="SSD"/>
    <property type="match status" value="1"/>
</dbReference>
<evidence type="ECO:0000313" key="10">
    <source>
        <dbReference type="Proteomes" id="UP000433493"/>
    </source>
</evidence>
<dbReference type="PANTHER" id="PTHR33406:SF13">
    <property type="entry name" value="MEMBRANE PROTEIN YDFJ"/>
    <property type="match status" value="1"/>
</dbReference>
<dbReference type="Gene3D" id="1.20.1640.10">
    <property type="entry name" value="Multidrug efflux transporter AcrB transmembrane domain"/>
    <property type="match status" value="2"/>
</dbReference>
<evidence type="ECO:0000256" key="2">
    <source>
        <dbReference type="ARBA" id="ARBA00022475"/>
    </source>
</evidence>
<protein>
    <submittedName>
        <fullName evidence="9">MMPL family transporter</fullName>
    </submittedName>
</protein>
<feature type="transmembrane region" description="Helical" evidence="7">
    <location>
        <begin position="342"/>
        <end position="366"/>
    </location>
</feature>
<keyword evidence="10" id="KW-1185">Reference proteome</keyword>
<dbReference type="OrthoDB" id="7051771at2"/>
<dbReference type="Proteomes" id="UP000433493">
    <property type="component" value="Unassembled WGS sequence"/>
</dbReference>
<keyword evidence="2" id="KW-1003">Cell membrane</keyword>
<dbReference type="EMBL" id="WBKB01000010">
    <property type="protein sequence ID" value="KAB1641144.1"/>
    <property type="molecule type" value="Genomic_DNA"/>
</dbReference>
<evidence type="ECO:0000256" key="6">
    <source>
        <dbReference type="SAM" id="MobiDB-lite"/>
    </source>
</evidence>
<feature type="transmembrane region" description="Helical" evidence="7">
    <location>
        <begin position="505"/>
        <end position="525"/>
    </location>
</feature>
<evidence type="ECO:0000256" key="5">
    <source>
        <dbReference type="ARBA" id="ARBA00023136"/>
    </source>
</evidence>
<dbReference type="GO" id="GO:0005886">
    <property type="term" value="C:plasma membrane"/>
    <property type="evidence" value="ECO:0007669"/>
    <property type="project" value="UniProtKB-SubCell"/>
</dbReference>
<keyword evidence="4 7" id="KW-1133">Transmembrane helix</keyword>
<evidence type="ECO:0000256" key="4">
    <source>
        <dbReference type="ARBA" id="ARBA00022989"/>
    </source>
</evidence>
<feature type="transmembrane region" description="Helical" evidence="7">
    <location>
        <begin position="160"/>
        <end position="180"/>
    </location>
</feature>
<dbReference type="RefSeq" id="WP_158053181.1">
    <property type="nucleotide sequence ID" value="NZ_WBKB01000010.1"/>
</dbReference>
<proteinExistence type="predicted"/>
<dbReference type="InterPro" id="IPR050545">
    <property type="entry name" value="Mycobact_MmpL"/>
</dbReference>